<dbReference type="GO" id="GO:0006355">
    <property type="term" value="P:regulation of DNA-templated transcription"/>
    <property type="evidence" value="ECO:0007669"/>
    <property type="project" value="InterPro"/>
</dbReference>
<name>A0AAV5AR74_9FLAO</name>
<dbReference type="InterPro" id="IPR016032">
    <property type="entry name" value="Sig_transdc_resp-reg_C-effctor"/>
</dbReference>
<sequence>MKKESKKVYIPKFILFIVIFFMTIKIFGQEDTNQFEIALEKIEFLRGESNFDQALSLLQQIESKAIKINSDYLPQIYSEYVKFYFATNNNSLAKDMMYKAESSSKKFNTPQAIAYKYYTKAYYYNYLDIRNLAVENSQSALDIAIKYNLENIKPRIYYILYGAYSNFDQVNQAQNYANLTIKYSKKVKNYNLLSNGYSAKSIVMEYLYKKEQNQTYKDSILIYLKESSSLYKKYPDKISTKTYAITNINIANYYYQNENISKKDINDSIKKYVNIAKNITKNKENTTSIQANANGILAMLALNEGNSSYAEQLLIKSLIDLNLQKNPDYYTIISITDALSNLYKTNKNYEKAFSLKEEKEKYTNLLYNQKQLEKIFRLEAEFENKQIKQEIEIITKLAKNRKLLNYLYISITILALFSLFIIFIFYRNKTKLQTEKELRLKKENDEAKAKALLKEKERRLLSIQKLQMEKQVKMQIQLEKEEKARMKAEKELLYLKNEQMQKEILFNTLQIERKNKLLKEIKDRIKEDGESFNIERIFRNEKYLEETINQTVKEFQDIHPNFFDKLKKLSNDKLTSLDLKYCAYIYLKLSTKEIATIFNVEITSVRMSKYRIKQKLNIKTNNTLEDFLQNILSDNSKS</sequence>
<keyword evidence="2" id="KW-0812">Transmembrane</keyword>
<keyword evidence="1" id="KW-0175">Coiled coil</keyword>
<dbReference type="SUPFAM" id="SSF46894">
    <property type="entry name" value="C-terminal effector domain of the bipartite response regulators"/>
    <property type="match status" value="1"/>
</dbReference>
<dbReference type="GO" id="GO:0003677">
    <property type="term" value="F:DNA binding"/>
    <property type="evidence" value="ECO:0007669"/>
    <property type="project" value="InterPro"/>
</dbReference>
<comment type="caution">
    <text evidence="3">The sequence shown here is derived from an EMBL/GenBank/DDBJ whole genome shotgun (WGS) entry which is preliminary data.</text>
</comment>
<reference evidence="3 6" key="1">
    <citation type="submission" date="2021-11" db="EMBL/GenBank/DDBJ databases">
        <title>Draft genome sequence of Capnocytophaga sp. strain KC07075 isolated from cat oral cavity.</title>
        <authorList>
            <person name="Suzuki M."/>
            <person name="Imaoka K."/>
            <person name="Kimura M."/>
            <person name="Morikawa S."/>
            <person name="Maeda K."/>
        </authorList>
    </citation>
    <scope>NUCLEOTIDE SEQUENCE</scope>
    <source>
        <strain evidence="3">KC07075</strain>
        <strain evidence="4 6">KC07079</strain>
    </source>
</reference>
<dbReference type="InterPro" id="IPR036388">
    <property type="entry name" value="WH-like_DNA-bd_sf"/>
</dbReference>
<dbReference type="Proteomes" id="UP001207736">
    <property type="component" value="Unassembled WGS sequence"/>
</dbReference>
<dbReference type="Proteomes" id="UP001208692">
    <property type="component" value="Unassembled WGS sequence"/>
</dbReference>
<evidence type="ECO:0008006" key="7">
    <source>
        <dbReference type="Google" id="ProtNLM"/>
    </source>
</evidence>
<evidence type="ECO:0000256" key="2">
    <source>
        <dbReference type="SAM" id="Phobius"/>
    </source>
</evidence>
<feature type="coiled-coil region" evidence="1">
    <location>
        <begin position="435"/>
        <end position="503"/>
    </location>
</feature>
<protein>
    <recommendedName>
        <fullName evidence="7">HTH luxR-type domain-containing protein</fullName>
    </recommendedName>
</protein>
<proteinExistence type="predicted"/>
<dbReference type="EMBL" id="BQKB01000023">
    <property type="protein sequence ID" value="GJM52962.1"/>
    <property type="molecule type" value="Genomic_DNA"/>
</dbReference>
<evidence type="ECO:0000313" key="5">
    <source>
        <dbReference type="Proteomes" id="UP001207736"/>
    </source>
</evidence>
<dbReference type="EMBL" id="BQKA01000013">
    <property type="protein sequence ID" value="GJM49797.1"/>
    <property type="molecule type" value="Genomic_DNA"/>
</dbReference>
<evidence type="ECO:0000313" key="6">
    <source>
        <dbReference type="Proteomes" id="UP001208692"/>
    </source>
</evidence>
<evidence type="ECO:0000313" key="3">
    <source>
        <dbReference type="EMBL" id="GJM49797.1"/>
    </source>
</evidence>
<accession>A0AAV5AR74</accession>
<organism evidence="3 5">
    <name type="scientific">Capnocytophaga catalasegens</name>
    <dbReference type="NCBI Taxonomy" id="1004260"/>
    <lineage>
        <taxon>Bacteria</taxon>
        <taxon>Pseudomonadati</taxon>
        <taxon>Bacteroidota</taxon>
        <taxon>Flavobacteriia</taxon>
        <taxon>Flavobacteriales</taxon>
        <taxon>Flavobacteriaceae</taxon>
        <taxon>Capnocytophaga</taxon>
    </lineage>
</organism>
<evidence type="ECO:0000313" key="4">
    <source>
        <dbReference type="EMBL" id="GJM52962.1"/>
    </source>
</evidence>
<feature type="transmembrane region" description="Helical" evidence="2">
    <location>
        <begin position="406"/>
        <end position="426"/>
    </location>
</feature>
<dbReference type="AlphaFoldDB" id="A0AAV5AR74"/>
<keyword evidence="2" id="KW-1133">Transmembrane helix</keyword>
<keyword evidence="2" id="KW-0472">Membrane</keyword>
<evidence type="ECO:0000256" key="1">
    <source>
        <dbReference type="SAM" id="Coils"/>
    </source>
</evidence>
<dbReference type="Gene3D" id="1.10.10.10">
    <property type="entry name" value="Winged helix-like DNA-binding domain superfamily/Winged helix DNA-binding domain"/>
    <property type="match status" value="1"/>
</dbReference>
<gene>
    <name evidence="3" type="ORF">RCZ15_07720</name>
    <name evidence="4" type="ORF">RCZ16_12790</name>
</gene>
<keyword evidence="6" id="KW-1185">Reference proteome</keyword>